<dbReference type="PANTHER" id="PTHR30458:SF0">
    <property type="entry name" value="1,2-PHENYLACETYL-COA EPOXIDASE, SUBUNIT C"/>
    <property type="match status" value="1"/>
</dbReference>
<dbReference type="InterPro" id="IPR007814">
    <property type="entry name" value="PaaA_PaaC"/>
</dbReference>
<dbReference type="InterPro" id="IPR011882">
    <property type="entry name" value="PaaC"/>
</dbReference>
<feature type="region of interest" description="Disordered" evidence="1">
    <location>
        <begin position="23"/>
        <end position="53"/>
    </location>
</feature>
<dbReference type="InterPro" id="IPR012347">
    <property type="entry name" value="Ferritin-like"/>
</dbReference>
<dbReference type="NCBIfam" id="TIGR02158">
    <property type="entry name" value="PA_CoA_Oxy3"/>
    <property type="match status" value="1"/>
</dbReference>
<dbReference type="EMBL" id="JPMV01000010">
    <property type="protein sequence ID" value="KGI82660.1"/>
    <property type="molecule type" value="Genomic_DNA"/>
</dbReference>
<name>A0ABR4X7G3_9ACTN</name>
<dbReference type="InterPro" id="IPR052703">
    <property type="entry name" value="Aromatic_CoA_ox/epox"/>
</dbReference>
<evidence type="ECO:0000313" key="3">
    <source>
        <dbReference type="Proteomes" id="UP000029737"/>
    </source>
</evidence>
<sequence length="336" mass="36214">MTHACSRYVSEWSGDELGAAMVTSGAGGTPERFPERHRTSGRSGPSVAAEPAAPAWERHWTVRAAPGNPLAAADRSVPSDVPAADLSVYCTMLGDDALVLARRQTGWCQHSPDLEEDCAQVGILLELLGQARELLRRAAAVEGSGRDENLLAHARGVEEFRNARLVEIDCGPGSGGDFAVSIARLMVCAAWRTALFGRLVASRDPVLSELARVALPEVRGHRDHAAQWVIRLGDGTPASRERMSVGLARVWPMTGELFAPHPVESRLAALGYAVDPTGLRPEVSRLLDEVLSVARLEPPDSRVFHETAEPLGRGGTHTSALEFLLAEMRQYEPVDT</sequence>
<dbReference type="Gene3D" id="1.20.1260.10">
    <property type="match status" value="1"/>
</dbReference>
<evidence type="ECO:0000313" key="2">
    <source>
        <dbReference type="EMBL" id="KGI82660.1"/>
    </source>
</evidence>
<proteinExistence type="predicted"/>
<dbReference type="Pfam" id="PF05138">
    <property type="entry name" value="PaaA_PaaC"/>
    <property type="match status" value="1"/>
</dbReference>
<dbReference type="SUPFAM" id="SSF47240">
    <property type="entry name" value="Ferritin-like"/>
    <property type="match status" value="1"/>
</dbReference>
<dbReference type="Proteomes" id="UP000029737">
    <property type="component" value="Unassembled WGS sequence"/>
</dbReference>
<accession>A0ABR4X7G3</accession>
<comment type="caution">
    <text evidence="2">The sequence shown here is derived from an EMBL/GenBank/DDBJ whole genome shotgun (WGS) entry which is preliminary data.</text>
</comment>
<organism evidence="2 3">
    <name type="scientific">Actinopolyspora erythraea</name>
    <dbReference type="NCBI Taxonomy" id="414996"/>
    <lineage>
        <taxon>Bacteria</taxon>
        <taxon>Bacillati</taxon>
        <taxon>Actinomycetota</taxon>
        <taxon>Actinomycetes</taxon>
        <taxon>Actinopolysporales</taxon>
        <taxon>Actinopolysporaceae</taxon>
        <taxon>Actinopolyspora</taxon>
    </lineage>
</organism>
<dbReference type="PANTHER" id="PTHR30458">
    <property type="entry name" value="PHENYLACETIC ACID DEGRADATION PROTEIN PAA"/>
    <property type="match status" value="1"/>
</dbReference>
<dbReference type="InterPro" id="IPR009078">
    <property type="entry name" value="Ferritin-like_SF"/>
</dbReference>
<keyword evidence="3" id="KW-1185">Reference proteome</keyword>
<reference evidence="2 3" key="1">
    <citation type="journal article" date="2014" name="PLoS ONE">
        <title>Identification and Characterization of a New Erythromycin Biosynthetic Gene Cluster in Actinopolyspora erythraea YIM90600, a Novel Erythronolide-Producing Halophilic Actinomycete Isolated from Salt Field.</title>
        <authorList>
            <person name="Chen D."/>
            <person name="Feng J."/>
            <person name="Huang L."/>
            <person name="Zhang Q."/>
            <person name="Wu J."/>
            <person name="Zhu X."/>
            <person name="Duan Y."/>
            <person name="Xu Z."/>
        </authorList>
    </citation>
    <scope>NUCLEOTIDE SEQUENCE [LARGE SCALE GENOMIC DNA]</scope>
    <source>
        <strain evidence="2 3">YIM90600</strain>
    </source>
</reference>
<gene>
    <name evidence="2" type="ORF">IL38_04375</name>
</gene>
<evidence type="ECO:0000256" key="1">
    <source>
        <dbReference type="SAM" id="MobiDB-lite"/>
    </source>
</evidence>
<protein>
    <submittedName>
        <fullName evidence="2">Phenylacetate-CoA oxygenase</fullName>
    </submittedName>
</protein>